<dbReference type="AlphaFoldDB" id="A0A9W8VF98"/>
<reference evidence="1" key="1">
    <citation type="submission" date="2022-09" db="EMBL/GenBank/DDBJ databases">
        <title>Fusarium specimens isolated from Avocado Roots.</title>
        <authorList>
            <person name="Stajich J."/>
            <person name="Roper C."/>
            <person name="Heimlech-Rivalta G."/>
        </authorList>
    </citation>
    <scope>NUCLEOTIDE SEQUENCE</scope>
    <source>
        <strain evidence="1">CF00136</strain>
    </source>
</reference>
<dbReference type="InterPro" id="IPR032675">
    <property type="entry name" value="LRR_dom_sf"/>
</dbReference>
<protein>
    <recommendedName>
        <fullName evidence="3">F-box domain-containing protein</fullName>
    </recommendedName>
</protein>
<evidence type="ECO:0000313" key="1">
    <source>
        <dbReference type="EMBL" id="KAJ4256920.1"/>
    </source>
</evidence>
<accession>A0A9W8VF98</accession>
<evidence type="ECO:0000313" key="2">
    <source>
        <dbReference type="Proteomes" id="UP001152049"/>
    </source>
</evidence>
<evidence type="ECO:0008006" key="3">
    <source>
        <dbReference type="Google" id="ProtNLM"/>
    </source>
</evidence>
<sequence>MHPITLPDLPLEVLQIICAQFCGHCTYDSGLNVDQEQKSTAQGTKYLINLGRTCRILNQAVTPFVYHEFNDRAWTSHQVMAYLHTIHQYKGFANSVERLSLQSYNTYLENHNDFVKKEAKKNSLLLPSASSLHLGDKRLNGIFTDLFLTLVPKVKKLDLAVCFGGQYGQFSPPSRALPSIKQLRLIWNLQGSETLLITDFALLFARMPNLGTLEVNMCFSVPRGLPLGNLTTLKLKDCIIKSKELRTLVTGCNKLERFIFHASPGIEQYYTGIDTVVPKHIIQGLLPRKATLRHLEIKWPRLPFLYNENKELITSLKEFVALETLYLDVDCLCFDTIENGDDFEQSYHTMPISLLINLLPASIRNFALDGERLSLYEPILALARRAKKGSFPQFKEFKVTGYKESFHPFHFGHVRKAMEASGISFEASPRSIFI</sequence>
<organism evidence="1 2">
    <name type="scientific">Fusarium torreyae</name>
    <dbReference type="NCBI Taxonomy" id="1237075"/>
    <lineage>
        <taxon>Eukaryota</taxon>
        <taxon>Fungi</taxon>
        <taxon>Dikarya</taxon>
        <taxon>Ascomycota</taxon>
        <taxon>Pezizomycotina</taxon>
        <taxon>Sordariomycetes</taxon>
        <taxon>Hypocreomycetidae</taxon>
        <taxon>Hypocreales</taxon>
        <taxon>Nectriaceae</taxon>
        <taxon>Fusarium</taxon>
    </lineage>
</organism>
<keyword evidence="2" id="KW-1185">Reference proteome</keyword>
<dbReference type="SUPFAM" id="SSF52047">
    <property type="entry name" value="RNI-like"/>
    <property type="match status" value="1"/>
</dbReference>
<comment type="caution">
    <text evidence="1">The sequence shown here is derived from an EMBL/GenBank/DDBJ whole genome shotgun (WGS) entry which is preliminary data.</text>
</comment>
<dbReference type="Proteomes" id="UP001152049">
    <property type="component" value="Unassembled WGS sequence"/>
</dbReference>
<dbReference type="OrthoDB" id="5069382at2759"/>
<name>A0A9W8VF98_9HYPO</name>
<proteinExistence type="predicted"/>
<dbReference type="Gene3D" id="3.80.10.10">
    <property type="entry name" value="Ribonuclease Inhibitor"/>
    <property type="match status" value="1"/>
</dbReference>
<gene>
    <name evidence="1" type="ORF">NW762_009016</name>
</gene>
<dbReference type="EMBL" id="JAOQAZ010000018">
    <property type="protein sequence ID" value="KAJ4256920.1"/>
    <property type="molecule type" value="Genomic_DNA"/>
</dbReference>